<accession>A0A395NBZ7</accession>
<gene>
    <name evidence="2" type="ORF">TARUN_9015</name>
</gene>
<name>A0A395NBZ7_TRIAR</name>
<proteinExistence type="predicted"/>
<feature type="region of interest" description="Disordered" evidence="1">
    <location>
        <begin position="273"/>
        <end position="333"/>
    </location>
</feature>
<dbReference type="Proteomes" id="UP000266272">
    <property type="component" value="Unassembled WGS sequence"/>
</dbReference>
<reference evidence="2 3" key="1">
    <citation type="journal article" date="2018" name="PLoS Pathog.">
        <title>Evolution of structural diversity of trichothecenes, a family of toxins produced by plant pathogenic and entomopathogenic fungi.</title>
        <authorList>
            <person name="Proctor R.H."/>
            <person name="McCormick S.P."/>
            <person name="Kim H.S."/>
            <person name="Cardoza R.E."/>
            <person name="Stanley A.M."/>
            <person name="Lindo L."/>
            <person name="Kelly A."/>
            <person name="Brown D.W."/>
            <person name="Lee T."/>
            <person name="Vaughan M.M."/>
            <person name="Alexander N.J."/>
            <person name="Busman M."/>
            <person name="Gutierrez S."/>
        </authorList>
    </citation>
    <scope>NUCLEOTIDE SEQUENCE [LARGE SCALE GENOMIC DNA]</scope>
    <source>
        <strain evidence="2 3">IBT 40837</strain>
    </source>
</reference>
<dbReference type="OrthoDB" id="4899349at2759"/>
<evidence type="ECO:0000256" key="1">
    <source>
        <dbReference type="SAM" id="MobiDB-lite"/>
    </source>
</evidence>
<feature type="compositionally biased region" description="Polar residues" evidence="1">
    <location>
        <begin position="301"/>
        <end position="321"/>
    </location>
</feature>
<comment type="caution">
    <text evidence="2">The sequence shown here is derived from an EMBL/GenBank/DDBJ whole genome shotgun (WGS) entry which is preliminary data.</text>
</comment>
<keyword evidence="3" id="KW-1185">Reference proteome</keyword>
<protein>
    <submittedName>
        <fullName evidence="2">Meab</fullName>
    </submittedName>
</protein>
<organism evidence="2 3">
    <name type="scientific">Trichoderma arundinaceum</name>
    <dbReference type="NCBI Taxonomy" id="490622"/>
    <lineage>
        <taxon>Eukaryota</taxon>
        <taxon>Fungi</taxon>
        <taxon>Dikarya</taxon>
        <taxon>Ascomycota</taxon>
        <taxon>Pezizomycotina</taxon>
        <taxon>Sordariomycetes</taxon>
        <taxon>Hypocreomycetidae</taxon>
        <taxon>Hypocreales</taxon>
        <taxon>Hypocreaceae</taxon>
        <taxon>Trichoderma</taxon>
    </lineage>
</organism>
<dbReference type="EMBL" id="PXOA01000680">
    <property type="protein sequence ID" value="RFU73243.1"/>
    <property type="molecule type" value="Genomic_DNA"/>
</dbReference>
<evidence type="ECO:0000313" key="2">
    <source>
        <dbReference type="EMBL" id="RFU73243.1"/>
    </source>
</evidence>
<dbReference type="AlphaFoldDB" id="A0A395NBZ7"/>
<feature type="region of interest" description="Disordered" evidence="1">
    <location>
        <begin position="17"/>
        <end position="41"/>
    </location>
</feature>
<evidence type="ECO:0000313" key="3">
    <source>
        <dbReference type="Proteomes" id="UP000266272"/>
    </source>
</evidence>
<feature type="region of interest" description="Disordered" evidence="1">
    <location>
        <begin position="210"/>
        <end position="243"/>
    </location>
</feature>
<sequence length="347" mass="37383">MAPGACTAAMLVPEEPGRAARVPVRREPSSGPRDAPSCSRTSYVPAGLRRCWRLPRLHPICLLWPRQASANAELARRSTCAGSSADPAVTSHSRPVPVASFQVASLSRRPAPFPTSFSRFCIFDDPLGACKLSFWKPGRRYLISADIFFLRFRPPGAFSAAHRRHRRAAERLSLWSTFCAQRTLQLHSPAPPAPPKLVDNSSSEALLANQRPPLSSAGHPSDSLPALLIPGDVPPPTTSQHAGLTSLNHWGACRSAAVVSRGPRAVYQGMADKMSIDNKPPNPPHRDESEESTGSTPETEQNPSMTAGSGSTIINVSQDGQQPKRKGGRKPVSCPFFPFTSLSCVFS</sequence>